<evidence type="ECO:0000256" key="4">
    <source>
        <dbReference type="ARBA" id="ARBA00023186"/>
    </source>
</evidence>
<dbReference type="InterPro" id="IPR027417">
    <property type="entry name" value="P-loop_NTPase"/>
</dbReference>
<dbReference type="SMART" id="SM00382">
    <property type="entry name" value="AAA"/>
    <property type="match status" value="2"/>
</dbReference>
<feature type="region of interest" description="Disordered" evidence="5">
    <location>
        <begin position="1004"/>
        <end position="1029"/>
    </location>
</feature>
<feature type="compositionally biased region" description="Acidic residues" evidence="5">
    <location>
        <begin position="977"/>
        <end position="987"/>
    </location>
</feature>
<feature type="compositionally biased region" description="Acidic residues" evidence="5">
    <location>
        <begin position="479"/>
        <end position="493"/>
    </location>
</feature>
<protein>
    <recommendedName>
        <fullName evidence="10">Clp R domain-containing protein</fullName>
    </recommendedName>
</protein>
<feature type="domain" description="AAA+ ATPase" evidence="6">
    <location>
        <begin position="642"/>
        <end position="781"/>
    </location>
</feature>
<feature type="region of interest" description="Disordered" evidence="5">
    <location>
        <begin position="939"/>
        <end position="991"/>
    </location>
</feature>
<dbReference type="SMART" id="SM01086">
    <property type="entry name" value="ClpB_D2-small"/>
    <property type="match status" value="1"/>
</dbReference>
<dbReference type="PANTHER" id="PTHR11638:SF18">
    <property type="entry name" value="HEAT SHOCK PROTEIN 104"/>
    <property type="match status" value="1"/>
</dbReference>
<dbReference type="CDD" id="cd00009">
    <property type="entry name" value="AAA"/>
    <property type="match status" value="1"/>
</dbReference>
<accession>A0ABQ5S457</accession>
<dbReference type="Proteomes" id="UP001165090">
    <property type="component" value="Unassembled WGS sequence"/>
</dbReference>
<organism evidence="8 9">
    <name type="scientific">Volvox africanus</name>
    <dbReference type="NCBI Taxonomy" id="51714"/>
    <lineage>
        <taxon>Eukaryota</taxon>
        <taxon>Viridiplantae</taxon>
        <taxon>Chlorophyta</taxon>
        <taxon>core chlorophytes</taxon>
        <taxon>Chlorophyceae</taxon>
        <taxon>CS clade</taxon>
        <taxon>Chlamydomonadales</taxon>
        <taxon>Volvocaceae</taxon>
        <taxon>Volvox</taxon>
    </lineage>
</organism>
<dbReference type="InterPro" id="IPR001270">
    <property type="entry name" value="ClpA/B"/>
</dbReference>
<name>A0ABQ5S457_9CHLO</name>
<evidence type="ECO:0000313" key="9">
    <source>
        <dbReference type="Proteomes" id="UP001165090"/>
    </source>
</evidence>
<dbReference type="Pfam" id="PF00004">
    <property type="entry name" value="AAA"/>
    <property type="match status" value="1"/>
</dbReference>
<keyword evidence="3" id="KW-0067">ATP-binding</keyword>
<dbReference type="Pfam" id="PF07724">
    <property type="entry name" value="AAA_2"/>
    <property type="match status" value="1"/>
</dbReference>
<dbReference type="InterPro" id="IPR041546">
    <property type="entry name" value="ClpA/ClpB_AAA_lid"/>
</dbReference>
<dbReference type="Gene3D" id="1.10.8.60">
    <property type="match status" value="1"/>
</dbReference>
<dbReference type="Gene3D" id="3.40.50.300">
    <property type="entry name" value="P-loop containing nucleotide triphosphate hydrolases"/>
    <property type="match status" value="3"/>
</dbReference>
<keyword evidence="1" id="KW-0677">Repeat</keyword>
<sequence length="1029" mass="109421">MSATQMAFVGVAAAAVASAFIAAIGTKRRRNFTPISSDVEFMLSRAAALQQASGGPTAEAKGVTLESLMAALEGTRAALQSPNQPQPPMPGIPRGQPGDPGGGGLTKKELEDTMKAMLQPPGALSGGDADQSPLERFTQDLTAAALAGKLDPVIGRDEEIRRVMHILCRRTKNNPVLVGETGVGKTALVEGLAQRLVARDVPYSLMGCRIVELDLGALTAGAMMPGEFEDRLKAVLQEVAASRGRVLLFIDDIHNLVPAMGQQGATMLDGGALLKPFLSRGELRCIGASSTDKFKKTIEKDPGLERRFQQVFVDQPTVAVTISILRGLRPHYERHHGVSVGEDALVAAAQLSSRYIAGRFLPDKAIDLMDEATAQVKMEMTLRPSALDSLERRLKQLDLEMTQLTEKAAGGKDRMAATCLEEIKAERASVAGQRDQVAAAWQAERDAGLKLEELLLRKQCIDREITRLEEGLENGQVDAVDEEDDAEREDDEDDMYGQAGAMMNGLYGDEDAGHGLDIGLSGGARAGRAMLGQLRVQAADVELSLARARAAEAAGGGAVGPNGSGPGFGRLVRNSVAEGDIAAVISRWTGIPVTKLVASERERLLGLQDELHRRIIGQQEAVDAVAEAVQRSRADVADLNGPIASFMFLGPTGVGKTELAKALASYLFNTEEAIVRLDMSEYMEKHAVSRLIGAPPGYVGYEEGGMLTDSVRRRPYSVVLFDEIEKAHVDVFNVLLQILDDGRITDAQGRTVSFKNTVIIMTSNLGSAEIFSHVAAAGNSADGDPNAGSNGVSVAALNGGEGTAGSTAGRLDRAALKEKVMEHVRSHFRPEFINRVDEFITFDPLQPDQIKQIVALRAQKLVSRLAERRMKLQLTDPAVEYLASKGYDPAYGARPVKRALQRELQTLLAQALLRNEFVEGDTITVSVRPDGAGLALSRSVANDGTTSTAATAAEAARPPPEAEAAPQAHRNPAAAEAAEEPVAEADDGGNGIVMKNKAVVPAAALGDRANRQGPRDHGMANGYPNGTAD</sequence>
<evidence type="ECO:0000313" key="8">
    <source>
        <dbReference type="EMBL" id="GLI64481.1"/>
    </source>
</evidence>
<evidence type="ECO:0000256" key="2">
    <source>
        <dbReference type="ARBA" id="ARBA00022741"/>
    </source>
</evidence>
<feature type="region of interest" description="Disordered" evidence="5">
    <location>
        <begin position="473"/>
        <end position="493"/>
    </location>
</feature>
<evidence type="ECO:0000259" key="6">
    <source>
        <dbReference type="SMART" id="SM00382"/>
    </source>
</evidence>
<feature type="compositionally biased region" description="Low complexity" evidence="5">
    <location>
        <begin position="945"/>
        <end position="976"/>
    </location>
</feature>
<keyword evidence="2" id="KW-0547">Nucleotide-binding</keyword>
<feature type="domain" description="Clp ATPase C-terminal" evidence="7">
    <location>
        <begin position="845"/>
        <end position="936"/>
    </location>
</feature>
<dbReference type="PRINTS" id="PR00300">
    <property type="entry name" value="CLPPROTEASEA"/>
</dbReference>
<evidence type="ECO:0008006" key="10">
    <source>
        <dbReference type="Google" id="ProtNLM"/>
    </source>
</evidence>
<evidence type="ECO:0000256" key="1">
    <source>
        <dbReference type="ARBA" id="ARBA00022737"/>
    </source>
</evidence>
<dbReference type="InterPro" id="IPR050130">
    <property type="entry name" value="ClpA_ClpB"/>
</dbReference>
<feature type="compositionally biased region" description="Basic and acidic residues" evidence="5">
    <location>
        <begin position="1008"/>
        <end position="1018"/>
    </location>
</feature>
<dbReference type="Pfam" id="PF17871">
    <property type="entry name" value="AAA_lid_9"/>
    <property type="match status" value="1"/>
</dbReference>
<dbReference type="Pfam" id="PF10431">
    <property type="entry name" value="ClpB_D2-small"/>
    <property type="match status" value="1"/>
</dbReference>
<evidence type="ECO:0000259" key="7">
    <source>
        <dbReference type="SMART" id="SM01086"/>
    </source>
</evidence>
<keyword evidence="4" id="KW-0143">Chaperone</keyword>
<feature type="domain" description="AAA+ ATPase" evidence="6">
    <location>
        <begin position="171"/>
        <end position="317"/>
    </location>
</feature>
<dbReference type="PANTHER" id="PTHR11638">
    <property type="entry name" value="ATP-DEPENDENT CLP PROTEASE"/>
    <property type="match status" value="1"/>
</dbReference>
<evidence type="ECO:0000256" key="5">
    <source>
        <dbReference type="SAM" id="MobiDB-lite"/>
    </source>
</evidence>
<dbReference type="CDD" id="cd19499">
    <property type="entry name" value="RecA-like_ClpB_Hsp104-like"/>
    <property type="match status" value="1"/>
</dbReference>
<proteinExistence type="predicted"/>
<dbReference type="InterPro" id="IPR003593">
    <property type="entry name" value="AAA+_ATPase"/>
</dbReference>
<keyword evidence="9" id="KW-1185">Reference proteome</keyword>
<gene>
    <name evidence="8" type="ORF">VaNZ11_007756</name>
</gene>
<comment type="caution">
    <text evidence="8">The sequence shown here is derived from an EMBL/GenBank/DDBJ whole genome shotgun (WGS) entry which is preliminary data.</text>
</comment>
<dbReference type="InterPro" id="IPR028299">
    <property type="entry name" value="ClpA/B_CS2"/>
</dbReference>
<evidence type="ECO:0000256" key="3">
    <source>
        <dbReference type="ARBA" id="ARBA00022840"/>
    </source>
</evidence>
<reference evidence="8 9" key="1">
    <citation type="journal article" date="2023" name="IScience">
        <title>Expanded male sex-determining region conserved during the evolution of homothallism in the green alga Volvox.</title>
        <authorList>
            <person name="Yamamoto K."/>
            <person name="Matsuzaki R."/>
            <person name="Mahakham W."/>
            <person name="Heman W."/>
            <person name="Sekimoto H."/>
            <person name="Kawachi M."/>
            <person name="Minakuchi Y."/>
            <person name="Toyoda A."/>
            <person name="Nozaki H."/>
        </authorList>
    </citation>
    <scope>NUCLEOTIDE SEQUENCE [LARGE SCALE GENOMIC DNA]</scope>
    <source>
        <strain evidence="8 9">NIES-4468</strain>
    </source>
</reference>
<dbReference type="InterPro" id="IPR019489">
    <property type="entry name" value="Clp_ATPase_C"/>
</dbReference>
<dbReference type="InterPro" id="IPR003959">
    <property type="entry name" value="ATPase_AAA_core"/>
</dbReference>
<dbReference type="PROSITE" id="PS00871">
    <property type="entry name" value="CLPAB_2"/>
    <property type="match status" value="1"/>
</dbReference>
<dbReference type="SUPFAM" id="SSF52540">
    <property type="entry name" value="P-loop containing nucleoside triphosphate hydrolases"/>
    <property type="match status" value="2"/>
</dbReference>
<dbReference type="EMBL" id="BSDZ01000019">
    <property type="protein sequence ID" value="GLI64481.1"/>
    <property type="molecule type" value="Genomic_DNA"/>
</dbReference>
<feature type="region of interest" description="Disordered" evidence="5">
    <location>
        <begin position="79"/>
        <end position="107"/>
    </location>
</feature>